<dbReference type="AlphaFoldDB" id="A0A0F9AC50"/>
<reference evidence="1" key="1">
    <citation type="journal article" date="2015" name="Nature">
        <title>Complex archaea that bridge the gap between prokaryotes and eukaryotes.</title>
        <authorList>
            <person name="Spang A."/>
            <person name="Saw J.H."/>
            <person name="Jorgensen S.L."/>
            <person name="Zaremba-Niedzwiedzka K."/>
            <person name="Martijn J."/>
            <person name="Lind A.E."/>
            <person name="van Eijk R."/>
            <person name="Schleper C."/>
            <person name="Guy L."/>
            <person name="Ettema T.J."/>
        </authorList>
    </citation>
    <scope>NUCLEOTIDE SEQUENCE</scope>
</reference>
<accession>A0A0F9AC50</accession>
<comment type="caution">
    <text evidence="1">The sequence shown here is derived from an EMBL/GenBank/DDBJ whole genome shotgun (WGS) entry which is preliminary data.</text>
</comment>
<protein>
    <submittedName>
        <fullName evidence="1">Uncharacterized protein</fullName>
    </submittedName>
</protein>
<name>A0A0F9AC50_9ZZZZ</name>
<dbReference type="EMBL" id="LAZR01043467">
    <property type="protein sequence ID" value="KKL06995.1"/>
    <property type="molecule type" value="Genomic_DNA"/>
</dbReference>
<evidence type="ECO:0000313" key="1">
    <source>
        <dbReference type="EMBL" id="KKL06995.1"/>
    </source>
</evidence>
<sequence length="153" mass="16841">MRIGDIEYTRTINNGDYGTVSEITPVSFALGIKVRPLLVRTQVTRQPNTTATSSGGCWLENGSSVPAGLTATLCLEEPRLFPLDFMRQTLTTSGVGLGQWPTELTWWKILLPDVSIHFVGNAAAEEGQCTLHYRFVELTDDEIIEIAAQRAQS</sequence>
<gene>
    <name evidence="1" type="ORF">LCGC14_2590430</name>
</gene>
<organism evidence="1">
    <name type="scientific">marine sediment metagenome</name>
    <dbReference type="NCBI Taxonomy" id="412755"/>
    <lineage>
        <taxon>unclassified sequences</taxon>
        <taxon>metagenomes</taxon>
        <taxon>ecological metagenomes</taxon>
    </lineage>
</organism>
<proteinExistence type="predicted"/>